<dbReference type="InterPro" id="IPR003413">
    <property type="entry name" value="T2SS_GspI_C"/>
</dbReference>
<sequence>MARPSIMPRMDGFTLLEIMVALAIFATLATAVLSAGQYVVKQAAVVEERLLAAWVADNALAEWRLQSTPAIGPLQRLVRMDGRDWVVRQRARAGSDPRLLEVDIEVSLAGREQVLHRASGWIPNRHE</sequence>
<dbReference type="RefSeq" id="WP_090328273.1">
    <property type="nucleotide sequence ID" value="NZ_FNKJ01000004.1"/>
</dbReference>
<gene>
    <name evidence="11" type="ORF">SAMN04490195_5916</name>
</gene>
<keyword evidence="5 9" id="KW-0997">Cell inner membrane</keyword>
<dbReference type="SUPFAM" id="SSF54523">
    <property type="entry name" value="Pili subunits"/>
    <property type="match status" value="1"/>
</dbReference>
<comment type="function">
    <text evidence="9">Component of the type II secretion system required for the energy-dependent secretion of extracellular factors such as proteases and toxins from the periplasm.</text>
</comment>
<dbReference type="NCBIfam" id="TIGR01707">
    <property type="entry name" value="gspI"/>
    <property type="match status" value="1"/>
</dbReference>
<dbReference type="GO" id="GO:0015627">
    <property type="term" value="C:type II protein secretion system complex"/>
    <property type="evidence" value="ECO:0007669"/>
    <property type="project" value="UniProtKB-UniRule"/>
</dbReference>
<comment type="subunit">
    <text evidence="9">Type II secretion is composed of four main components: the outer membrane complex, the inner membrane complex, the cytoplasmic secretion ATPase and the periplasm-spanning pseudopilus.</text>
</comment>
<evidence type="ECO:0000256" key="8">
    <source>
        <dbReference type="ARBA" id="ARBA00023136"/>
    </source>
</evidence>
<dbReference type="NCBIfam" id="TIGR02532">
    <property type="entry name" value="IV_pilin_GFxxxE"/>
    <property type="match status" value="1"/>
</dbReference>
<dbReference type="OrthoDB" id="6121517at2"/>
<name>A0A1H1J8V0_9PSED</name>
<dbReference type="InterPro" id="IPR012902">
    <property type="entry name" value="N_methyl_site"/>
</dbReference>
<dbReference type="GO" id="GO:0015628">
    <property type="term" value="P:protein secretion by the type II secretion system"/>
    <property type="evidence" value="ECO:0007669"/>
    <property type="project" value="UniProtKB-UniRule"/>
</dbReference>
<dbReference type="EMBL" id="FNKJ01000004">
    <property type="protein sequence ID" value="SDR45888.1"/>
    <property type="molecule type" value="Genomic_DNA"/>
</dbReference>
<evidence type="ECO:0000256" key="2">
    <source>
        <dbReference type="ARBA" id="ARBA00008358"/>
    </source>
</evidence>
<dbReference type="Proteomes" id="UP000199570">
    <property type="component" value="Unassembled WGS sequence"/>
</dbReference>
<organism evidence="11 12">
    <name type="scientific">Pseudomonas moorei</name>
    <dbReference type="NCBI Taxonomy" id="395599"/>
    <lineage>
        <taxon>Bacteria</taxon>
        <taxon>Pseudomonadati</taxon>
        <taxon>Pseudomonadota</taxon>
        <taxon>Gammaproteobacteria</taxon>
        <taxon>Pseudomonadales</taxon>
        <taxon>Pseudomonadaceae</taxon>
        <taxon>Pseudomonas</taxon>
    </lineage>
</organism>
<evidence type="ECO:0000256" key="5">
    <source>
        <dbReference type="ARBA" id="ARBA00022519"/>
    </source>
</evidence>
<evidence type="ECO:0000256" key="7">
    <source>
        <dbReference type="ARBA" id="ARBA00022989"/>
    </source>
</evidence>
<keyword evidence="3" id="KW-1003">Cell membrane</keyword>
<dbReference type="GO" id="GO:0005886">
    <property type="term" value="C:plasma membrane"/>
    <property type="evidence" value="ECO:0007669"/>
    <property type="project" value="UniProtKB-SubCell"/>
</dbReference>
<evidence type="ECO:0000256" key="9">
    <source>
        <dbReference type="RuleBase" id="RU368030"/>
    </source>
</evidence>
<dbReference type="InterPro" id="IPR010052">
    <property type="entry name" value="T2SS_protein-GspI"/>
</dbReference>
<keyword evidence="7" id="KW-1133">Transmembrane helix</keyword>
<protein>
    <recommendedName>
        <fullName evidence="9">Type II secretion system protein I</fullName>
        <shortName evidence="9">T2SS minor pseudopilin I</shortName>
    </recommendedName>
</protein>
<evidence type="ECO:0000256" key="3">
    <source>
        <dbReference type="ARBA" id="ARBA00022475"/>
    </source>
</evidence>
<evidence type="ECO:0000259" key="10">
    <source>
        <dbReference type="Pfam" id="PF02501"/>
    </source>
</evidence>
<keyword evidence="12" id="KW-1185">Reference proteome</keyword>
<evidence type="ECO:0000313" key="11">
    <source>
        <dbReference type="EMBL" id="SDR45888.1"/>
    </source>
</evidence>
<proteinExistence type="inferred from homology"/>
<feature type="domain" description="Type II secretion system protein GspI C-terminal" evidence="10">
    <location>
        <begin position="47"/>
        <end position="122"/>
    </location>
</feature>
<dbReference type="Pfam" id="PF02501">
    <property type="entry name" value="T2SSI"/>
    <property type="match status" value="1"/>
</dbReference>
<accession>A0A1H1J8V0</accession>
<evidence type="ECO:0000313" key="12">
    <source>
        <dbReference type="Proteomes" id="UP000199570"/>
    </source>
</evidence>
<comment type="PTM">
    <text evidence="9">Cleaved by prepilin peptidase.</text>
</comment>
<keyword evidence="8" id="KW-0472">Membrane</keyword>
<dbReference type="PANTHER" id="PTHR38779">
    <property type="entry name" value="TYPE II SECRETION SYSTEM PROTEIN I-RELATED"/>
    <property type="match status" value="1"/>
</dbReference>
<comment type="subcellular location">
    <subcellularLocation>
        <location evidence="1 9">Cell inner membrane</location>
        <topology evidence="1 9">Single-pass membrane protein</topology>
    </subcellularLocation>
</comment>
<evidence type="ECO:0000256" key="6">
    <source>
        <dbReference type="ARBA" id="ARBA00022692"/>
    </source>
</evidence>
<evidence type="ECO:0000256" key="4">
    <source>
        <dbReference type="ARBA" id="ARBA00022481"/>
    </source>
</evidence>
<reference evidence="12" key="1">
    <citation type="submission" date="2016-10" db="EMBL/GenBank/DDBJ databases">
        <authorList>
            <person name="Varghese N."/>
            <person name="Submissions S."/>
        </authorList>
    </citation>
    <scope>NUCLEOTIDE SEQUENCE [LARGE SCALE GENOMIC DNA]</scope>
    <source>
        <strain evidence="12">BS3775</strain>
    </source>
</reference>
<dbReference type="Gene3D" id="3.30.1300.30">
    <property type="entry name" value="GSPII I/J protein-like"/>
    <property type="match status" value="1"/>
</dbReference>
<dbReference type="AlphaFoldDB" id="A0A1H1J8V0"/>
<comment type="similarity">
    <text evidence="2 9">Belongs to the GSP I family.</text>
</comment>
<evidence type="ECO:0000256" key="1">
    <source>
        <dbReference type="ARBA" id="ARBA00004377"/>
    </source>
</evidence>
<dbReference type="PANTHER" id="PTHR38779:SF2">
    <property type="entry name" value="TYPE II SECRETION SYSTEM PROTEIN I-RELATED"/>
    <property type="match status" value="1"/>
</dbReference>
<keyword evidence="6" id="KW-0812">Transmembrane</keyword>
<dbReference type="InterPro" id="IPR045584">
    <property type="entry name" value="Pilin-like"/>
</dbReference>
<dbReference type="Pfam" id="PF07963">
    <property type="entry name" value="N_methyl"/>
    <property type="match status" value="1"/>
</dbReference>
<keyword evidence="4 9" id="KW-0488">Methylation</keyword>